<dbReference type="Proteomes" id="UP000178349">
    <property type="component" value="Unassembled WGS sequence"/>
</dbReference>
<name>A0A1F6NLY4_9BACT</name>
<sequence length="110" mass="12628">MIEITYLPPNESIKSPKEAKTTEPDLGKFYAEKIGPLKEIEISITDDKIKNKYGTLLLQQLKKDPNIAGYSINARTGNLELYVYEENYKPPYIQSYPNIEITGSIDWLEE</sequence>
<gene>
    <name evidence="2" type="ORF">A2493_01635</name>
</gene>
<proteinExistence type="predicted"/>
<protein>
    <submittedName>
        <fullName evidence="2">Uncharacterized protein</fullName>
    </submittedName>
</protein>
<evidence type="ECO:0000313" key="2">
    <source>
        <dbReference type="EMBL" id="OGH84921.1"/>
    </source>
</evidence>
<evidence type="ECO:0000313" key="3">
    <source>
        <dbReference type="Proteomes" id="UP000178349"/>
    </source>
</evidence>
<organism evidence="2 3">
    <name type="scientific">Candidatus Magasanikbacteria bacterium RIFOXYC12_FULL_33_11</name>
    <dbReference type="NCBI Taxonomy" id="1798701"/>
    <lineage>
        <taxon>Bacteria</taxon>
        <taxon>Candidatus Magasanikiibacteriota</taxon>
    </lineage>
</organism>
<comment type="caution">
    <text evidence="2">The sequence shown here is derived from an EMBL/GenBank/DDBJ whole genome shotgun (WGS) entry which is preliminary data.</text>
</comment>
<dbReference type="EMBL" id="MFQW01000056">
    <property type="protein sequence ID" value="OGH84921.1"/>
    <property type="molecule type" value="Genomic_DNA"/>
</dbReference>
<accession>A0A1F6NLY4</accession>
<reference evidence="2 3" key="1">
    <citation type="journal article" date="2016" name="Nat. Commun.">
        <title>Thousands of microbial genomes shed light on interconnected biogeochemical processes in an aquifer system.</title>
        <authorList>
            <person name="Anantharaman K."/>
            <person name="Brown C.T."/>
            <person name="Hug L.A."/>
            <person name="Sharon I."/>
            <person name="Castelle C.J."/>
            <person name="Probst A.J."/>
            <person name="Thomas B.C."/>
            <person name="Singh A."/>
            <person name="Wilkins M.J."/>
            <person name="Karaoz U."/>
            <person name="Brodie E.L."/>
            <person name="Williams K.H."/>
            <person name="Hubbard S.S."/>
            <person name="Banfield J.F."/>
        </authorList>
    </citation>
    <scope>NUCLEOTIDE SEQUENCE [LARGE SCALE GENOMIC DNA]</scope>
</reference>
<evidence type="ECO:0000256" key="1">
    <source>
        <dbReference type="SAM" id="MobiDB-lite"/>
    </source>
</evidence>
<dbReference type="AlphaFoldDB" id="A0A1F6NLY4"/>
<feature type="region of interest" description="Disordered" evidence="1">
    <location>
        <begin position="1"/>
        <end position="20"/>
    </location>
</feature>